<dbReference type="SUPFAM" id="SSF52343">
    <property type="entry name" value="Ferredoxin reductase-like, C-terminal NADP-linked domain"/>
    <property type="match status" value="1"/>
</dbReference>
<dbReference type="OrthoDB" id="1688044at2759"/>
<dbReference type="GO" id="GO:0003958">
    <property type="term" value="F:NADPH-hemoprotein reductase activity"/>
    <property type="evidence" value="ECO:0007669"/>
    <property type="project" value="UniProtKB-EC"/>
</dbReference>
<dbReference type="InterPro" id="IPR003097">
    <property type="entry name" value="CysJ-like_FAD-binding"/>
</dbReference>
<evidence type="ECO:0000313" key="7">
    <source>
        <dbReference type="EMBL" id="OQR97608.1"/>
    </source>
</evidence>
<keyword evidence="4" id="KW-0560">Oxidoreductase</keyword>
<keyword evidence="3" id="KW-0274">FAD</keyword>
<dbReference type="EMBL" id="JNBR01000100">
    <property type="protein sequence ID" value="OQR97608.1"/>
    <property type="molecule type" value="Genomic_DNA"/>
</dbReference>
<feature type="domain" description="FAD-binding FR-type" evidence="6">
    <location>
        <begin position="117"/>
        <end position="327"/>
    </location>
</feature>
<keyword evidence="2" id="KW-0285">Flavoprotein</keyword>
<evidence type="ECO:0000256" key="1">
    <source>
        <dbReference type="ARBA" id="ARBA00001974"/>
    </source>
</evidence>
<dbReference type="Gene3D" id="1.20.990.10">
    <property type="entry name" value="NADPH-cytochrome p450 Reductase, Chain A, domain 3"/>
    <property type="match status" value="1"/>
</dbReference>
<protein>
    <recommendedName>
        <fullName evidence="5">NADPH--hemoprotein reductase</fullName>
        <ecNumber evidence="5">1.6.2.4</ecNumber>
    </recommendedName>
</protein>
<reference evidence="7 8" key="1">
    <citation type="journal article" date="2014" name="Genome Biol. Evol.">
        <title>The secreted proteins of Achlya hypogyna and Thraustotheca clavata identify the ancestral oomycete secretome and reveal gene acquisitions by horizontal gene transfer.</title>
        <authorList>
            <person name="Misner I."/>
            <person name="Blouin N."/>
            <person name="Leonard G."/>
            <person name="Richards T.A."/>
            <person name="Lane C.E."/>
        </authorList>
    </citation>
    <scope>NUCLEOTIDE SEQUENCE [LARGE SCALE GENOMIC DNA]</scope>
    <source>
        <strain evidence="7 8">ATCC 48635</strain>
    </source>
</reference>
<evidence type="ECO:0000256" key="4">
    <source>
        <dbReference type="ARBA" id="ARBA00023002"/>
    </source>
</evidence>
<gene>
    <name evidence="7" type="ORF">ACHHYP_10209</name>
</gene>
<dbReference type="GO" id="GO:0050660">
    <property type="term" value="F:flavin adenine dinucleotide binding"/>
    <property type="evidence" value="ECO:0007669"/>
    <property type="project" value="TreeGrafter"/>
</dbReference>
<dbReference type="Proteomes" id="UP000243579">
    <property type="component" value="Unassembled WGS sequence"/>
</dbReference>
<dbReference type="PRINTS" id="PR00371">
    <property type="entry name" value="FPNCR"/>
</dbReference>
<comment type="caution">
    <text evidence="7">The sequence shown here is derived from an EMBL/GenBank/DDBJ whole genome shotgun (WGS) entry which is preliminary data.</text>
</comment>
<accession>A0A1V9ZHZ2</accession>
<evidence type="ECO:0000259" key="6">
    <source>
        <dbReference type="PROSITE" id="PS51384"/>
    </source>
</evidence>
<dbReference type="PROSITE" id="PS51384">
    <property type="entry name" value="FAD_FR"/>
    <property type="match status" value="1"/>
</dbReference>
<dbReference type="AlphaFoldDB" id="A0A1V9ZHZ2"/>
<dbReference type="Pfam" id="PF00175">
    <property type="entry name" value="NAD_binding_1"/>
    <property type="match status" value="1"/>
</dbReference>
<dbReference type="PANTHER" id="PTHR19384">
    <property type="entry name" value="NITRIC OXIDE SYNTHASE-RELATED"/>
    <property type="match status" value="1"/>
</dbReference>
<dbReference type="GO" id="GO:0005829">
    <property type="term" value="C:cytosol"/>
    <property type="evidence" value="ECO:0007669"/>
    <property type="project" value="TreeGrafter"/>
</dbReference>
<dbReference type="InterPro" id="IPR017938">
    <property type="entry name" value="Riboflavin_synthase-like_b-brl"/>
</dbReference>
<dbReference type="InterPro" id="IPR023173">
    <property type="entry name" value="NADPH_Cyt_P450_Rdtase_alpha"/>
</dbReference>
<dbReference type="STRING" id="1202772.A0A1V9ZHZ2"/>
<dbReference type="InterPro" id="IPR039261">
    <property type="entry name" value="FNR_nucleotide-bd"/>
</dbReference>
<dbReference type="InterPro" id="IPR017927">
    <property type="entry name" value="FAD-bd_FR_type"/>
</dbReference>
<dbReference type="InterPro" id="IPR001433">
    <property type="entry name" value="OxRdtase_FAD/NAD-bd"/>
</dbReference>
<dbReference type="Pfam" id="PF00667">
    <property type="entry name" value="FAD_binding_1"/>
    <property type="match status" value="1"/>
</dbReference>
<sequence length="478" mass="52115">MRAVRASGRRWPRGQCSLSMDAFMEFERELARKRRAEQPPQAPKTLRLQPPVKPADGDCCNLNCPNCVLLVYQEQLLEYEDSVRWSEMGEVPTIAPPPVDTQLTQEGAPERVAELPPGAAPLKVQRSEKIAEGVHHLEVALPTPYETADNLVVHMHNPPDFVAQMAARLGVDPRATIRVDTCSNLPPMFLGTWTTIGTLLTWAVDLASPLRPRHLRRLAAYATDPSEQQAILSMAQQWKADGDAPNVVGLLAQHMSLALSLEAFLAEAPPLGARQYTLASSPAAHPTMAAITVSLKSRGRCAVYLAAASDTIHGYVKRSSFSVARPPPQAPLLCIGTGTGIAPFRALVQQRAAQGRPWPKMALFQGCRSKAADWLYADELATAKADGVLTEWRPVFSGTNPDAKVYVQDELKARAPLVASYLVQENGVVFVCGSLAMGRDVKHAIVACLESALDWSTEDAKAYVALMQDTGRYIAEVW</sequence>
<evidence type="ECO:0000256" key="2">
    <source>
        <dbReference type="ARBA" id="ARBA00022630"/>
    </source>
</evidence>
<name>A0A1V9ZHZ2_ACHHY</name>
<comment type="cofactor">
    <cofactor evidence="1">
        <name>FAD</name>
        <dbReference type="ChEBI" id="CHEBI:57692"/>
    </cofactor>
</comment>
<dbReference type="Gene3D" id="2.40.30.10">
    <property type="entry name" value="Translation factors"/>
    <property type="match status" value="1"/>
</dbReference>
<proteinExistence type="predicted"/>
<organism evidence="7 8">
    <name type="scientific">Achlya hypogyna</name>
    <name type="common">Oomycete</name>
    <name type="synonym">Protoachlya hypogyna</name>
    <dbReference type="NCBI Taxonomy" id="1202772"/>
    <lineage>
        <taxon>Eukaryota</taxon>
        <taxon>Sar</taxon>
        <taxon>Stramenopiles</taxon>
        <taxon>Oomycota</taxon>
        <taxon>Saprolegniomycetes</taxon>
        <taxon>Saprolegniales</taxon>
        <taxon>Achlyaceae</taxon>
        <taxon>Achlya</taxon>
    </lineage>
</organism>
<dbReference type="InterPro" id="IPR001709">
    <property type="entry name" value="Flavoprot_Pyr_Nucl_cyt_Rdtase"/>
</dbReference>
<keyword evidence="8" id="KW-1185">Reference proteome</keyword>
<dbReference type="PANTHER" id="PTHR19384:SF17">
    <property type="entry name" value="NADPH--CYTOCHROME P450 REDUCTASE"/>
    <property type="match status" value="1"/>
</dbReference>
<evidence type="ECO:0000256" key="5">
    <source>
        <dbReference type="ARBA" id="ARBA00023797"/>
    </source>
</evidence>
<dbReference type="Gene3D" id="3.40.50.80">
    <property type="entry name" value="Nucleotide-binding domain of ferredoxin-NADP reductase (FNR) module"/>
    <property type="match status" value="1"/>
</dbReference>
<evidence type="ECO:0000256" key="3">
    <source>
        <dbReference type="ARBA" id="ARBA00022827"/>
    </source>
</evidence>
<evidence type="ECO:0000313" key="8">
    <source>
        <dbReference type="Proteomes" id="UP000243579"/>
    </source>
</evidence>
<dbReference type="EC" id="1.6.2.4" evidence="5"/>
<dbReference type="GO" id="GO:0010181">
    <property type="term" value="F:FMN binding"/>
    <property type="evidence" value="ECO:0007669"/>
    <property type="project" value="TreeGrafter"/>
</dbReference>
<dbReference type="SUPFAM" id="SSF63380">
    <property type="entry name" value="Riboflavin synthase domain-like"/>
    <property type="match status" value="1"/>
</dbReference>